<evidence type="ECO:0008006" key="4">
    <source>
        <dbReference type="Google" id="ProtNLM"/>
    </source>
</evidence>
<evidence type="ECO:0000256" key="1">
    <source>
        <dbReference type="SAM" id="SignalP"/>
    </source>
</evidence>
<keyword evidence="1" id="KW-0732">Signal</keyword>
<reference evidence="2 3" key="1">
    <citation type="submission" date="2021-01" db="EMBL/GenBank/DDBJ databases">
        <title>Whole genome shotgun sequence of Actinoplanes couchii NBRC 106145.</title>
        <authorList>
            <person name="Komaki H."/>
            <person name="Tamura T."/>
        </authorList>
    </citation>
    <scope>NUCLEOTIDE SEQUENCE [LARGE SCALE GENOMIC DNA]</scope>
    <source>
        <strain evidence="2 3">NBRC 106145</strain>
    </source>
</reference>
<comment type="caution">
    <text evidence="2">The sequence shown here is derived from an EMBL/GenBank/DDBJ whole genome shotgun (WGS) entry which is preliminary data.</text>
</comment>
<name>A0ABQ3X515_9ACTN</name>
<feature type="signal peptide" evidence="1">
    <location>
        <begin position="1"/>
        <end position="24"/>
    </location>
</feature>
<evidence type="ECO:0000313" key="2">
    <source>
        <dbReference type="EMBL" id="GID53576.1"/>
    </source>
</evidence>
<dbReference type="EMBL" id="BOMG01000032">
    <property type="protein sequence ID" value="GID53576.1"/>
    <property type="molecule type" value="Genomic_DNA"/>
</dbReference>
<feature type="chain" id="PRO_5047165289" description="Lipoprotein" evidence="1">
    <location>
        <begin position="25"/>
        <end position="207"/>
    </location>
</feature>
<proteinExistence type="predicted"/>
<accession>A0ABQ3X515</accession>
<protein>
    <recommendedName>
        <fullName evidence="4">Lipoprotein</fullName>
    </recommendedName>
</protein>
<sequence>MGRKGGIAAGAIVFALLSGCSAQPATEDAKVVEYHFDYPVYDNAEQIIGTADVIVRGTAVASRAEWLYPETSTETDPLLNPQAGLSAGEIAQWREDAAVAVTVSTLEVTEVLKGEVAVGERVEVSQVGGTLDGVTYTEQHTTVLPSDGSEFVLLLADHGAGKPFDLLNPEQALYGANGSAPLEAVAEDAPLDNETTGDIRAEVAAQK</sequence>
<evidence type="ECO:0000313" key="3">
    <source>
        <dbReference type="Proteomes" id="UP000612282"/>
    </source>
</evidence>
<keyword evidence="3" id="KW-1185">Reference proteome</keyword>
<dbReference type="PROSITE" id="PS51257">
    <property type="entry name" value="PROKAR_LIPOPROTEIN"/>
    <property type="match status" value="1"/>
</dbReference>
<gene>
    <name evidence="2" type="ORF">Aco03nite_019800</name>
</gene>
<dbReference type="Proteomes" id="UP000612282">
    <property type="component" value="Unassembled WGS sequence"/>
</dbReference>
<dbReference type="RefSeq" id="WP_203794486.1">
    <property type="nucleotide sequence ID" value="NZ_BAAAQE010000001.1"/>
</dbReference>
<organism evidence="2 3">
    <name type="scientific">Actinoplanes couchii</name>
    <dbReference type="NCBI Taxonomy" id="403638"/>
    <lineage>
        <taxon>Bacteria</taxon>
        <taxon>Bacillati</taxon>
        <taxon>Actinomycetota</taxon>
        <taxon>Actinomycetes</taxon>
        <taxon>Micromonosporales</taxon>
        <taxon>Micromonosporaceae</taxon>
        <taxon>Actinoplanes</taxon>
    </lineage>
</organism>